<dbReference type="SUPFAM" id="SSF53335">
    <property type="entry name" value="S-adenosyl-L-methionine-dependent methyltransferases"/>
    <property type="match status" value="1"/>
</dbReference>
<reference evidence="1" key="1">
    <citation type="submission" date="2022-09" db="EMBL/GenBank/DDBJ databases">
        <authorList>
            <person name="Yuan C."/>
            <person name="Ke Z."/>
        </authorList>
    </citation>
    <scope>NUCLEOTIDE SEQUENCE</scope>
    <source>
        <strain evidence="1">LB-8</strain>
    </source>
</reference>
<accession>A0A9X3BGP4</accession>
<dbReference type="Proteomes" id="UP001155483">
    <property type="component" value="Unassembled WGS sequence"/>
</dbReference>
<keyword evidence="2" id="KW-1185">Reference proteome</keyword>
<organism evidence="1 2">
    <name type="scientific">Paraflavisolibacter caeni</name>
    <dbReference type="NCBI Taxonomy" id="2982496"/>
    <lineage>
        <taxon>Bacteria</taxon>
        <taxon>Pseudomonadati</taxon>
        <taxon>Bacteroidota</taxon>
        <taxon>Chitinophagia</taxon>
        <taxon>Chitinophagales</taxon>
        <taxon>Chitinophagaceae</taxon>
        <taxon>Paraflavisolibacter</taxon>
    </lineage>
</organism>
<dbReference type="InterPro" id="IPR029063">
    <property type="entry name" value="SAM-dependent_MTases_sf"/>
</dbReference>
<dbReference type="AlphaFoldDB" id="A0A9X3BGP4"/>
<proteinExistence type="predicted"/>
<evidence type="ECO:0000313" key="1">
    <source>
        <dbReference type="EMBL" id="MCU7551289.1"/>
    </source>
</evidence>
<comment type="caution">
    <text evidence="1">The sequence shown here is derived from an EMBL/GenBank/DDBJ whole genome shotgun (WGS) entry which is preliminary data.</text>
</comment>
<name>A0A9X3BGP4_9BACT</name>
<dbReference type="RefSeq" id="WP_279298728.1">
    <property type="nucleotide sequence ID" value="NZ_JAOTIF010000019.1"/>
</dbReference>
<evidence type="ECO:0000313" key="2">
    <source>
        <dbReference type="Proteomes" id="UP001155483"/>
    </source>
</evidence>
<dbReference type="Gene3D" id="3.40.50.150">
    <property type="entry name" value="Vaccinia Virus protein VP39"/>
    <property type="match status" value="1"/>
</dbReference>
<sequence length="214" mass="25208">MIKEVVKQSIIYRKWSNYVTKAKQFKEDKIAIETWEKNGRPAPPPQIFKRLEIKEYAKEHQIKILVETGTYLGETVDYFKDFFKKIISIELDHKLYARAKEKFSKEKHIQIYQGDSGDAIQNIIENISEPCLFWLDGHYSEGITAKGELNTPIIKELDHIFNHKVDNHIILIDDARCFTGNDDYPTIEFLRNYIKQKDSSLKFSVKDDIIRVHK</sequence>
<dbReference type="EMBL" id="JAOTIF010000019">
    <property type="protein sequence ID" value="MCU7551289.1"/>
    <property type="molecule type" value="Genomic_DNA"/>
</dbReference>
<protein>
    <submittedName>
        <fullName evidence="1">Uncharacterized protein</fullName>
    </submittedName>
</protein>
<reference evidence="1" key="2">
    <citation type="submission" date="2023-04" db="EMBL/GenBank/DDBJ databases">
        <title>Paracnuella aquatica gen. nov., sp. nov., a member of the family Chitinophagaceae isolated from a hot spring.</title>
        <authorList>
            <person name="Wang C."/>
        </authorList>
    </citation>
    <scope>NUCLEOTIDE SEQUENCE</scope>
    <source>
        <strain evidence="1">LB-8</strain>
    </source>
</reference>
<gene>
    <name evidence="1" type="ORF">OCK74_19360</name>
</gene>